<evidence type="ECO:0000313" key="2">
    <source>
        <dbReference type="Proteomes" id="UP000184076"/>
    </source>
</evidence>
<accession>A0A1M4T8X9</accession>
<reference evidence="2" key="1">
    <citation type="submission" date="2016-11" db="EMBL/GenBank/DDBJ databases">
        <authorList>
            <person name="Varghese N."/>
            <person name="Submissions S."/>
        </authorList>
    </citation>
    <scope>NUCLEOTIDE SEQUENCE [LARGE SCALE GENOMIC DNA]</scope>
    <source>
        <strain evidence="2">DSM 9756</strain>
    </source>
</reference>
<evidence type="ECO:0000313" key="1">
    <source>
        <dbReference type="EMBL" id="SHE40860.1"/>
    </source>
</evidence>
<keyword evidence="2" id="KW-1185">Reference proteome</keyword>
<protein>
    <recommendedName>
        <fullName evidence="3">DUF2848 domain-containing protein</fullName>
    </recommendedName>
</protein>
<dbReference type="GO" id="GO:0003824">
    <property type="term" value="F:catalytic activity"/>
    <property type="evidence" value="ECO:0007669"/>
    <property type="project" value="InterPro"/>
</dbReference>
<dbReference type="RefSeq" id="WP_073036164.1">
    <property type="nucleotide sequence ID" value="NZ_FQVB01000004.1"/>
</dbReference>
<dbReference type="Pfam" id="PF11010">
    <property type="entry name" value="DUF2848"/>
    <property type="match status" value="1"/>
</dbReference>
<gene>
    <name evidence="1" type="ORF">SAMN02745206_00226</name>
</gene>
<dbReference type="EMBL" id="FQVB01000004">
    <property type="protein sequence ID" value="SHE40860.1"/>
    <property type="molecule type" value="Genomic_DNA"/>
</dbReference>
<dbReference type="AlphaFoldDB" id="A0A1M4T8X9"/>
<name>A0A1M4T8X9_9BACT</name>
<dbReference type="SUPFAM" id="SSF56529">
    <property type="entry name" value="FAH"/>
    <property type="match status" value="1"/>
</dbReference>
<dbReference type="InterPro" id="IPR036663">
    <property type="entry name" value="Fumarylacetoacetase_C_sf"/>
</dbReference>
<organism evidence="1 2">
    <name type="scientific">Desulfacinum infernum DSM 9756</name>
    <dbReference type="NCBI Taxonomy" id="1121391"/>
    <lineage>
        <taxon>Bacteria</taxon>
        <taxon>Pseudomonadati</taxon>
        <taxon>Thermodesulfobacteriota</taxon>
        <taxon>Syntrophobacteria</taxon>
        <taxon>Syntrophobacterales</taxon>
        <taxon>Syntrophobacteraceae</taxon>
        <taxon>Desulfacinum</taxon>
    </lineage>
</organism>
<sequence>MTHKSLRLELETLRGKEALSLDISRLVVAGWVGKDKARLQEHIEELGKLGVPAPSRTPTYMNLSAMLLTTGETIDVIGGMASGEVECVLFRKKDRIFVGVGSDHTDRDFEKYGIPASKQMCAKPVAPGVWDLEDVRNHLDRIILRSWMTCEGNRRLYQEGTLGDNLGVLEILEGIPTGDGLGLDSLCLFCGTFPALEGIVYGELFEFEMEDPVLGRSIRHAYRQRVLPQYI</sequence>
<dbReference type="Proteomes" id="UP000184076">
    <property type="component" value="Unassembled WGS sequence"/>
</dbReference>
<evidence type="ECO:0008006" key="3">
    <source>
        <dbReference type="Google" id="ProtNLM"/>
    </source>
</evidence>
<dbReference type="InterPro" id="IPR021269">
    <property type="entry name" value="DUF2848"/>
</dbReference>
<dbReference type="STRING" id="1121391.SAMN02745206_00226"/>
<proteinExistence type="predicted"/>
<dbReference type="OrthoDB" id="9792678at2"/>